<feature type="domain" description="Orn/DAP/Arg decarboxylase 2 N-terminal" evidence="5">
    <location>
        <begin position="24"/>
        <end position="133"/>
    </location>
</feature>
<dbReference type="InterPro" id="IPR029066">
    <property type="entry name" value="PLP-binding_barrel"/>
</dbReference>
<keyword evidence="3" id="KW-0663">Pyridoxal phosphate</keyword>
<dbReference type="GO" id="GO:0033387">
    <property type="term" value="P:putrescine biosynthetic process from arginine, via ornithine"/>
    <property type="evidence" value="ECO:0007669"/>
    <property type="project" value="TreeGrafter"/>
</dbReference>
<dbReference type="GO" id="GO:0005737">
    <property type="term" value="C:cytoplasm"/>
    <property type="evidence" value="ECO:0007669"/>
    <property type="project" value="TreeGrafter"/>
</dbReference>
<evidence type="ECO:0000259" key="5">
    <source>
        <dbReference type="Pfam" id="PF02784"/>
    </source>
</evidence>
<comment type="caution">
    <text evidence="6">The sequence shown here is derived from an EMBL/GenBank/DDBJ whole genome shotgun (WGS) entry which is preliminary data.</text>
</comment>
<evidence type="ECO:0000313" key="7">
    <source>
        <dbReference type="Proteomes" id="UP000625711"/>
    </source>
</evidence>
<evidence type="ECO:0000256" key="3">
    <source>
        <dbReference type="ARBA" id="ARBA00022898"/>
    </source>
</evidence>
<dbReference type="InterPro" id="IPR002433">
    <property type="entry name" value="Orn_de-COase"/>
</dbReference>
<accession>A0A834I6E2</accession>
<dbReference type="EMBL" id="JAACXV010013274">
    <property type="protein sequence ID" value="KAF7273829.1"/>
    <property type="molecule type" value="Genomic_DNA"/>
</dbReference>
<dbReference type="Gene3D" id="2.40.37.10">
    <property type="entry name" value="Lyase, Ornithine Decarboxylase, Chain A, domain 1"/>
    <property type="match status" value="1"/>
</dbReference>
<dbReference type="OrthoDB" id="5034579at2759"/>
<reference evidence="6" key="1">
    <citation type="submission" date="2020-08" db="EMBL/GenBank/DDBJ databases">
        <title>Genome sequencing and assembly of the red palm weevil Rhynchophorus ferrugineus.</title>
        <authorList>
            <person name="Dias G.B."/>
            <person name="Bergman C.M."/>
            <person name="Manee M."/>
        </authorList>
    </citation>
    <scope>NUCLEOTIDE SEQUENCE</scope>
    <source>
        <strain evidence="6">AA-2017</strain>
        <tissue evidence="6">Whole larva</tissue>
    </source>
</reference>
<name>A0A834I6E2_RHYFE</name>
<organism evidence="6 7">
    <name type="scientific">Rhynchophorus ferrugineus</name>
    <name type="common">Red palm weevil</name>
    <name type="synonym">Curculio ferrugineus</name>
    <dbReference type="NCBI Taxonomy" id="354439"/>
    <lineage>
        <taxon>Eukaryota</taxon>
        <taxon>Metazoa</taxon>
        <taxon>Ecdysozoa</taxon>
        <taxon>Arthropoda</taxon>
        <taxon>Hexapoda</taxon>
        <taxon>Insecta</taxon>
        <taxon>Pterygota</taxon>
        <taxon>Neoptera</taxon>
        <taxon>Endopterygota</taxon>
        <taxon>Coleoptera</taxon>
        <taxon>Polyphaga</taxon>
        <taxon>Cucujiformia</taxon>
        <taxon>Curculionidae</taxon>
        <taxon>Dryophthorinae</taxon>
        <taxon>Rhynchophorus</taxon>
    </lineage>
</organism>
<dbReference type="AlphaFoldDB" id="A0A834I6E2"/>
<comment type="similarity">
    <text evidence="2">Belongs to the Orn/Lys/Arg decarboxylase class-II family.</text>
</comment>
<sequence>MFDKIRYIVQDSDRKNAFYVARQQEIVEKYNQWKHSLPDVQPHYVVKCNNDRSVLRTLEALQSSFSCSSKTEVTKLMSMGVNAERVIFSCPIMLSNRVKLAKSYKLSTITFETKADLEKIHKIYPEAKLVFFVNYLTCI</sequence>
<evidence type="ECO:0000313" key="6">
    <source>
        <dbReference type="EMBL" id="KAF7273829.1"/>
    </source>
</evidence>
<keyword evidence="7" id="KW-1185">Reference proteome</keyword>
<dbReference type="Proteomes" id="UP000625711">
    <property type="component" value="Unassembled WGS sequence"/>
</dbReference>
<dbReference type="PANTHER" id="PTHR11482:SF6">
    <property type="entry name" value="ORNITHINE DECARBOXYLASE 1-RELATED"/>
    <property type="match status" value="1"/>
</dbReference>
<dbReference type="PANTHER" id="PTHR11482">
    <property type="entry name" value="ARGININE/DIAMINOPIMELATE/ORNITHINE DECARBOXYLASE"/>
    <property type="match status" value="1"/>
</dbReference>
<dbReference type="InterPro" id="IPR000183">
    <property type="entry name" value="Orn/DAP/Arg_de-COase"/>
</dbReference>
<dbReference type="PRINTS" id="PR01179">
    <property type="entry name" value="ODADCRBXLASE"/>
</dbReference>
<gene>
    <name evidence="6" type="ORF">GWI33_013482</name>
</gene>
<dbReference type="Pfam" id="PF02784">
    <property type="entry name" value="Orn_Arg_deC_N"/>
    <property type="match status" value="1"/>
</dbReference>
<dbReference type="GO" id="GO:0004586">
    <property type="term" value="F:ornithine decarboxylase activity"/>
    <property type="evidence" value="ECO:0007669"/>
    <property type="project" value="TreeGrafter"/>
</dbReference>
<proteinExistence type="inferred from homology"/>
<evidence type="ECO:0000256" key="2">
    <source>
        <dbReference type="ARBA" id="ARBA00008872"/>
    </source>
</evidence>
<dbReference type="InterPro" id="IPR009006">
    <property type="entry name" value="Ala_racemase/Decarboxylase_C"/>
</dbReference>
<protein>
    <recommendedName>
        <fullName evidence="5">Orn/DAP/Arg decarboxylase 2 N-terminal domain-containing protein</fullName>
    </recommendedName>
</protein>
<evidence type="ECO:0000256" key="4">
    <source>
        <dbReference type="ARBA" id="ARBA00023239"/>
    </source>
</evidence>
<keyword evidence="4" id="KW-0456">Lyase</keyword>
<dbReference type="InterPro" id="IPR022644">
    <property type="entry name" value="De-COase2_N"/>
</dbReference>
<dbReference type="Gene3D" id="3.20.20.10">
    <property type="entry name" value="Alanine racemase"/>
    <property type="match status" value="1"/>
</dbReference>
<evidence type="ECO:0000256" key="1">
    <source>
        <dbReference type="ARBA" id="ARBA00001933"/>
    </source>
</evidence>
<dbReference type="PRINTS" id="PR01182">
    <property type="entry name" value="ORNDCRBXLASE"/>
</dbReference>
<comment type="cofactor">
    <cofactor evidence="1">
        <name>pyridoxal 5'-phosphate</name>
        <dbReference type="ChEBI" id="CHEBI:597326"/>
    </cofactor>
</comment>
<dbReference type="SUPFAM" id="SSF51419">
    <property type="entry name" value="PLP-binding barrel"/>
    <property type="match status" value="1"/>
</dbReference>